<evidence type="ECO:0000313" key="2">
    <source>
        <dbReference type="EMBL" id="MBP2026314.1"/>
    </source>
</evidence>
<gene>
    <name evidence="2" type="ORF">J2Z35_000103</name>
</gene>
<comment type="caution">
    <text evidence="2">The sequence shown here is derived from an EMBL/GenBank/DDBJ whole genome shotgun (WGS) entry which is preliminary data.</text>
</comment>
<organism evidence="2 3">
    <name type="scientific">Acetoanaerobium pronyense</name>
    <dbReference type="NCBI Taxonomy" id="1482736"/>
    <lineage>
        <taxon>Bacteria</taxon>
        <taxon>Bacillati</taxon>
        <taxon>Bacillota</taxon>
        <taxon>Clostridia</taxon>
        <taxon>Peptostreptococcales</taxon>
        <taxon>Filifactoraceae</taxon>
        <taxon>Acetoanaerobium</taxon>
    </lineage>
</organism>
<dbReference type="Pfam" id="PF00085">
    <property type="entry name" value="Thioredoxin"/>
    <property type="match status" value="1"/>
</dbReference>
<dbReference type="CDD" id="cd02947">
    <property type="entry name" value="TRX_family"/>
    <property type="match status" value="1"/>
</dbReference>
<dbReference type="InterPro" id="IPR013766">
    <property type="entry name" value="Thioredoxin_domain"/>
</dbReference>
<name>A0ABS4KI61_9FIRM</name>
<dbReference type="SUPFAM" id="SSF52833">
    <property type="entry name" value="Thioredoxin-like"/>
    <property type="match status" value="1"/>
</dbReference>
<feature type="domain" description="Thioredoxin" evidence="1">
    <location>
        <begin position="2"/>
        <end position="70"/>
    </location>
</feature>
<keyword evidence="3" id="KW-1185">Reference proteome</keyword>
<dbReference type="Proteomes" id="UP001314903">
    <property type="component" value="Unassembled WGS sequence"/>
</dbReference>
<dbReference type="Gene3D" id="3.40.30.10">
    <property type="entry name" value="Glutaredoxin"/>
    <property type="match status" value="1"/>
</dbReference>
<accession>A0ABS4KI61</accession>
<dbReference type="InterPro" id="IPR036249">
    <property type="entry name" value="Thioredoxin-like_sf"/>
</dbReference>
<evidence type="ECO:0000259" key="1">
    <source>
        <dbReference type="Pfam" id="PF00085"/>
    </source>
</evidence>
<keyword evidence="2" id="KW-0413">Isomerase</keyword>
<protein>
    <submittedName>
        <fullName evidence="2">Protein-disulfide isomerase</fullName>
    </submittedName>
</protein>
<proteinExistence type="predicted"/>
<reference evidence="2 3" key="1">
    <citation type="submission" date="2021-03" db="EMBL/GenBank/DDBJ databases">
        <title>Genomic Encyclopedia of Type Strains, Phase IV (KMG-IV): sequencing the most valuable type-strain genomes for metagenomic binning, comparative biology and taxonomic classification.</title>
        <authorList>
            <person name="Goeker M."/>
        </authorList>
    </citation>
    <scope>NUCLEOTIDE SEQUENCE [LARGE SCALE GENOMIC DNA]</scope>
    <source>
        <strain evidence="2 3">DSM 27512</strain>
    </source>
</reference>
<sequence>MESIIAEAQLKYRENANIIIINLDYEENFPLAMEYGVRVVPTFLVFDKENNLLDKIEGVMTLDEIDKKMQEAGVN</sequence>
<evidence type="ECO:0000313" key="3">
    <source>
        <dbReference type="Proteomes" id="UP001314903"/>
    </source>
</evidence>
<dbReference type="GO" id="GO:0016853">
    <property type="term" value="F:isomerase activity"/>
    <property type="evidence" value="ECO:0007669"/>
    <property type="project" value="UniProtKB-KW"/>
</dbReference>
<dbReference type="RefSeq" id="WP_209658242.1">
    <property type="nucleotide sequence ID" value="NZ_JAGGLI010000001.1"/>
</dbReference>
<dbReference type="EMBL" id="JAGGLI010000001">
    <property type="protein sequence ID" value="MBP2026314.1"/>
    <property type="molecule type" value="Genomic_DNA"/>
</dbReference>